<evidence type="ECO:0000313" key="1">
    <source>
        <dbReference type="EMBL" id="EBR5103203.1"/>
    </source>
</evidence>
<dbReference type="SUPFAM" id="SSF46894">
    <property type="entry name" value="C-terminal effector domain of the bipartite response regulators"/>
    <property type="match status" value="1"/>
</dbReference>
<name>A0A5U7RRL9_SALER</name>
<dbReference type="AlphaFoldDB" id="A0A5U7RRL9"/>
<gene>
    <name evidence="1" type="ORF">B2O45_24120</name>
</gene>
<accession>A0A5U7RRL9</accession>
<organism evidence="1">
    <name type="scientific">Salmonella enterica</name>
    <name type="common">Salmonella choleraesuis</name>
    <dbReference type="NCBI Taxonomy" id="28901"/>
    <lineage>
        <taxon>Bacteria</taxon>
        <taxon>Pseudomonadati</taxon>
        <taxon>Pseudomonadota</taxon>
        <taxon>Gammaproteobacteria</taxon>
        <taxon>Enterobacterales</taxon>
        <taxon>Enterobacteriaceae</taxon>
        <taxon>Salmonella</taxon>
    </lineage>
</organism>
<protein>
    <recommendedName>
        <fullName evidence="2">Transcriptional regulator</fullName>
    </recommendedName>
</protein>
<sequence length="261" mass="29208">MKAIHKKPIKPPRLPAPSYRNIIVYGDNWPVVSAVSGIAEMLMSDCHFHPCHSLSTLRVMQQEIPDARFIFCLRPREHVYLFYFLTHILSDSPLLVITDTLLPTDQVVLKTCACAVTVSYNELPSLYTDLCAAHYSGQAVKENPLVTGLTVLTGPGLTIRGESLPVVFSNGSDLISFMNERLKLYMQQKKVTRLQLKILEKMRSEPTLKSLASTLDINIKTLSYNKANALSKLGVAGKDYLAMYGTHFHPGWQRTPFSGKL</sequence>
<evidence type="ECO:0008006" key="2">
    <source>
        <dbReference type="Google" id="ProtNLM"/>
    </source>
</evidence>
<dbReference type="GO" id="GO:0006355">
    <property type="term" value="P:regulation of DNA-templated transcription"/>
    <property type="evidence" value="ECO:0007669"/>
    <property type="project" value="InterPro"/>
</dbReference>
<dbReference type="InterPro" id="IPR016032">
    <property type="entry name" value="Sig_transdc_resp-reg_C-effctor"/>
</dbReference>
<dbReference type="EMBL" id="AAGSMQ010000033">
    <property type="protein sequence ID" value="EBR5103203.1"/>
    <property type="molecule type" value="Genomic_DNA"/>
</dbReference>
<comment type="caution">
    <text evidence="1">The sequence shown here is derived from an EMBL/GenBank/DDBJ whole genome shotgun (WGS) entry which is preliminary data.</text>
</comment>
<dbReference type="GO" id="GO:0003677">
    <property type="term" value="F:DNA binding"/>
    <property type="evidence" value="ECO:0007669"/>
    <property type="project" value="InterPro"/>
</dbReference>
<reference evidence="1" key="1">
    <citation type="submission" date="2018-07" db="EMBL/GenBank/DDBJ databases">
        <authorList>
            <consortium name="PulseNet: The National Subtyping Network for Foodborne Disease Surveillance"/>
            <person name="Tarr C.L."/>
            <person name="Trees E."/>
            <person name="Katz L.S."/>
            <person name="Carleton-Romer H.A."/>
            <person name="Stroika S."/>
            <person name="Kucerova Z."/>
            <person name="Roache K.F."/>
            <person name="Sabol A.L."/>
            <person name="Besser J."/>
            <person name="Gerner-Smidt P."/>
        </authorList>
    </citation>
    <scope>NUCLEOTIDE SEQUENCE</scope>
    <source>
        <strain evidence="1">PNUSAS007347</strain>
    </source>
</reference>
<proteinExistence type="predicted"/>